<feature type="transmembrane region" description="Helical" evidence="1">
    <location>
        <begin position="67"/>
        <end position="88"/>
    </location>
</feature>
<keyword evidence="1" id="KW-0812">Transmembrane</keyword>
<reference evidence="3" key="1">
    <citation type="journal article" date="2019" name="Int. J. Syst. Evol. Microbiol.">
        <title>The Global Catalogue of Microorganisms (GCM) 10K type strain sequencing project: providing services to taxonomists for standard genome sequencing and annotation.</title>
        <authorList>
            <consortium name="The Broad Institute Genomics Platform"/>
            <consortium name="The Broad Institute Genome Sequencing Center for Infectious Disease"/>
            <person name="Wu L."/>
            <person name="Ma J."/>
        </authorList>
    </citation>
    <scope>NUCLEOTIDE SEQUENCE [LARGE SCALE GENOMIC DNA]</scope>
    <source>
        <strain evidence="3">CGMCC 4.1622</strain>
    </source>
</reference>
<keyword evidence="1" id="KW-1133">Transmembrane helix</keyword>
<evidence type="ECO:0000256" key="1">
    <source>
        <dbReference type="SAM" id="Phobius"/>
    </source>
</evidence>
<accession>A0ABW0V378</accession>
<sequence>MSGMVVDPQSKEGLSPRDVQRTGRGRALITGGWTLRVAGIVVGLGGTGWFRAGFRDGRLPAGLHQPWWWLGELGAVVAAVLGLWVLGVGRRLVVRGKQHTTPTIDSFDRVLETRYVLYLRPFYNDPILAEQPLDISGGSGLGDGVYFTSGLTHEEALTRRFRRFGRVVAVGRPNEPLPLPGASRGYLPDDDQWKSAVSRLIRHAHVVLLTAGDGPGTVWEFTEALRILPPERLVLLVYGTPDDYDSFRRALGEYYASRSSEEPGAPDSGRWPALPALPDFPPPARPRRPWWEVVVNGGRSRLRWDFVLKGVVVFDPDWRASFVRFDPTAVRLPSVLTLNRLVRRRLRPTMDRLAALPPRG</sequence>
<gene>
    <name evidence="2" type="ORF">ACFPZF_00470</name>
</gene>
<dbReference type="EMBL" id="JBHSOC010000001">
    <property type="protein sequence ID" value="MFC5639833.1"/>
    <property type="molecule type" value="Genomic_DNA"/>
</dbReference>
<keyword evidence="3" id="KW-1185">Reference proteome</keyword>
<comment type="caution">
    <text evidence="2">The sequence shown here is derived from an EMBL/GenBank/DDBJ whole genome shotgun (WGS) entry which is preliminary data.</text>
</comment>
<protein>
    <submittedName>
        <fullName evidence="2">Uncharacterized protein</fullName>
    </submittedName>
</protein>
<keyword evidence="1" id="KW-0472">Membrane</keyword>
<name>A0ABW0V378_9ACTN</name>
<dbReference type="Proteomes" id="UP001596066">
    <property type="component" value="Unassembled WGS sequence"/>
</dbReference>
<organism evidence="2 3">
    <name type="scientific">Kitasatospora cinereorecta</name>
    <dbReference type="NCBI Taxonomy" id="285560"/>
    <lineage>
        <taxon>Bacteria</taxon>
        <taxon>Bacillati</taxon>
        <taxon>Actinomycetota</taxon>
        <taxon>Actinomycetes</taxon>
        <taxon>Kitasatosporales</taxon>
        <taxon>Streptomycetaceae</taxon>
        <taxon>Kitasatospora</taxon>
    </lineage>
</organism>
<feature type="transmembrane region" description="Helical" evidence="1">
    <location>
        <begin position="27"/>
        <end position="47"/>
    </location>
</feature>
<evidence type="ECO:0000313" key="3">
    <source>
        <dbReference type="Proteomes" id="UP001596066"/>
    </source>
</evidence>
<evidence type="ECO:0000313" key="2">
    <source>
        <dbReference type="EMBL" id="MFC5639833.1"/>
    </source>
</evidence>
<proteinExistence type="predicted"/>